<reference evidence="12" key="1">
    <citation type="submission" date="2025-08" db="UniProtKB">
        <authorList>
            <consortium name="RefSeq"/>
        </authorList>
    </citation>
    <scope>IDENTIFICATION</scope>
</reference>
<feature type="non-terminal residue" evidence="12">
    <location>
        <position position="230"/>
    </location>
</feature>
<dbReference type="Gene3D" id="1.25.40.10">
    <property type="entry name" value="Tetratricopeptide repeat domain"/>
    <property type="match status" value="1"/>
</dbReference>
<dbReference type="Pfam" id="PF13424">
    <property type="entry name" value="TPR_12"/>
    <property type="match status" value="1"/>
</dbReference>
<evidence type="ECO:0000256" key="5">
    <source>
        <dbReference type="ARBA" id="ARBA00023212"/>
    </source>
</evidence>
<name>A0A1W4W9N5_AGRPL</name>
<dbReference type="InterPro" id="IPR040111">
    <property type="entry name" value="ODAD4"/>
</dbReference>
<keyword evidence="3" id="KW-0677">Repeat</keyword>
<dbReference type="Proteomes" id="UP000192223">
    <property type="component" value="Unplaced"/>
</dbReference>
<dbReference type="SUPFAM" id="SSF48452">
    <property type="entry name" value="TPR-like"/>
    <property type="match status" value="1"/>
</dbReference>
<keyword evidence="6" id="KW-0966">Cell projection</keyword>
<feature type="region of interest" description="Disordered" evidence="10">
    <location>
        <begin position="173"/>
        <end position="230"/>
    </location>
</feature>
<dbReference type="STRING" id="224129.A0A1W4W9N5"/>
<evidence type="ECO:0000313" key="11">
    <source>
        <dbReference type="Proteomes" id="UP000192223"/>
    </source>
</evidence>
<dbReference type="PANTHER" id="PTHR23040">
    <property type="match status" value="1"/>
</dbReference>
<dbReference type="InParanoid" id="A0A1W4W9N5"/>
<evidence type="ECO:0000256" key="3">
    <source>
        <dbReference type="ARBA" id="ARBA00022737"/>
    </source>
</evidence>
<feature type="compositionally biased region" description="Low complexity" evidence="10">
    <location>
        <begin position="190"/>
        <end position="207"/>
    </location>
</feature>
<evidence type="ECO:0000313" key="12">
    <source>
        <dbReference type="RefSeq" id="XP_018320706.1"/>
    </source>
</evidence>
<proteinExistence type="predicted"/>
<accession>A0A1W4W9N5</accession>
<evidence type="ECO:0000256" key="9">
    <source>
        <dbReference type="PROSITE-ProRule" id="PRU00339"/>
    </source>
</evidence>
<dbReference type="InterPro" id="IPR011990">
    <property type="entry name" value="TPR-like_helical_dom_sf"/>
</dbReference>
<dbReference type="AlphaFoldDB" id="A0A1W4W9N5"/>
<evidence type="ECO:0000256" key="6">
    <source>
        <dbReference type="ARBA" id="ARBA00023273"/>
    </source>
</evidence>
<keyword evidence="2" id="KW-0963">Cytoplasm</keyword>
<feature type="repeat" description="TPR" evidence="9">
    <location>
        <begin position="48"/>
        <end position="81"/>
    </location>
</feature>
<dbReference type="SMART" id="SM00028">
    <property type="entry name" value="TPR"/>
    <property type="match status" value="3"/>
</dbReference>
<sequence length="230" mass="25779">MIRDEEMYTDKDRAAAAAMGSKDIKQSLKMKKKMDRSRMLQIPEEAQPGNFLALANYEMLRGDLEKALDCINKALELNPEEKSALVARSKCYILLGQPDKALQDAEKALEIDKKYVKALYQKAEALYYLGHFEHSLMYYHRGLKIRPEHEGFQLGVKKAQKAIKNAIGSGMNTSKKKLFSNKPRGKDSSKTSSKISTPSSKSSSSTKEVANESQQQTLKETKSKCSSSKS</sequence>
<comment type="subcellular location">
    <subcellularLocation>
        <location evidence="1">Cytoplasm</location>
        <location evidence="1">Cytoskeleton</location>
        <location evidence="1">Cilium axoneme</location>
    </subcellularLocation>
</comment>
<evidence type="ECO:0000256" key="7">
    <source>
        <dbReference type="ARBA" id="ARBA00034139"/>
    </source>
</evidence>
<feature type="repeat" description="TPR" evidence="9">
    <location>
        <begin position="116"/>
        <end position="149"/>
    </location>
</feature>
<dbReference type="PANTHER" id="PTHR23040:SF1">
    <property type="entry name" value="OUTER DYNEIN ARM-DOCKING COMPLEX SUBUNIT 4"/>
    <property type="match status" value="1"/>
</dbReference>
<evidence type="ECO:0000256" key="8">
    <source>
        <dbReference type="ARBA" id="ARBA00034143"/>
    </source>
</evidence>
<dbReference type="OrthoDB" id="245563at2759"/>
<evidence type="ECO:0000256" key="4">
    <source>
        <dbReference type="ARBA" id="ARBA00022803"/>
    </source>
</evidence>
<organism evidence="11 12">
    <name type="scientific">Agrilus planipennis</name>
    <name type="common">Emerald ash borer</name>
    <name type="synonym">Agrilus marcopoli</name>
    <dbReference type="NCBI Taxonomy" id="224129"/>
    <lineage>
        <taxon>Eukaryota</taxon>
        <taxon>Metazoa</taxon>
        <taxon>Ecdysozoa</taxon>
        <taxon>Arthropoda</taxon>
        <taxon>Hexapoda</taxon>
        <taxon>Insecta</taxon>
        <taxon>Pterygota</taxon>
        <taxon>Neoptera</taxon>
        <taxon>Endopterygota</taxon>
        <taxon>Coleoptera</taxon>
        <taxon>Polyphaga</taxon>
        <taxon>Elateriformia</taxon>
        <taxon>Buprestoidea</taxon>
        <taxon>Buprestidae</taxon>
        <taxon>Agrilinae</taxon>
        <taxon>Agrilus</taxon>
    </lineage>
</organism>
<dbReference type="Pfam" id="PF13181">
    <property type="entry name" value="TPR_8"/>
    <property type="match status" value="1"/>
</dbReference>
<dbReference type="RefSeq" id="XP_018320706.1">
    <property type="nucleotide sequence ID" value="XM_018465204.1"/>
</dbReference>
<evidence type="ECO:0000256" key="10">
    <source>
        <dbReference type="SAM" id="MobiDB-lite"/>
    </source>
</evidence>
<protein>
    <recommendedName>
        <fullName evidence="7">Outer dynein arm-docking complex subunit 4</fullName>
    </recommendedName>
    <alternativeName>
        <fullName evidence="8">Tetratricopeptide repeat protein 25</fullName>
    </alternativeName>
</protein>
<dbReference type="GO" id="GO:0005930">
    <property type="term" value="C:axoneme"/>
    <property type="evidence" value="ECO:0007669"/>
    <property type="project" value="UniProtKB-SubCell"/>
</dbReference>
<dbReference type="KEGG" id="apln:108733866"/>
<dbReference type="GeneID" id="108733866"/>
<keyword evidence="5" id="KW-0206">Cytoskeleton</keyword>
<dbReference type="PROSITE" id="PS50005">
    <property type="entry name" value="TPR"/>
    <property type="match status" value="2"/>
</dbReference>
<evidence type="ECO:0000256" key="2">
    <source>
        <dbReference type="ARBA" id="ARBA00022490"/>
    </source>
</evidence>
<keyword evidence="4 9" id="KW-0802">TPR repeat</keyword>
<dbReference type="InterPro" id="IPR019734">
    <property type="entry name" value="TPR_rpt"/>
</dbReference>
<gene>
    <name evidence="12" type="primary">LOC108733866</name>
</gene>
<evidence type="ECO:0000256" key="1">
    <source>
        <dbReference type="ARBA" id="ARBA00004430"/>
    </source>
</evidence>
<keyword evidence="11" id="KW-1185">Reference proteome</keyword>